<dbReference type="GeneID" id="59342333"/>
<gene>
    <name evidence="2" type="ORF">MIND_00295500</name>
</gene>
<dbReference type="CDD" id="cd11296">
    <property type="entry name" value="O-FucT_like"/>
    <property type="match status" value="1"/>
</dbReference>
<sequence>MGRGENRTGPVRWRGILVLSLPWAIVVLLLISSPLLSRISGPVSLVPSPLPGLTNTHPCPSVQPLVQECPPPPPPSLPPPQQPPLFELYHARERQLPQHNLAAPFPDGNHAKYLWVDNHGFSFGWGNYMQEMLLNAYLAYAADRAYVFDNYTWMRDGPEVVPWPVNGRLIPARIPLSAFISGPLVGDRMPSSSPRAAAISQEWYHQVCPESERVVLDTRTIQDTFAAPPTAKQIIERWTMELHNLTSRCVELSKTSPRLFHDELIGTDRVLDIFPSLSASPILQNFSWSPLIFGEFLANSHHFLPSSFNFTSHTLLAAILDTELPIPGLLVLHVRRGDYEIWCPEAVANGLAFTGFNRFPQLSDKSPAPNALSRCLPSIQDIANKVRDVVSDQHAAGLPPLTRVYVMTNAKNDWLASLAEALRAIQIWKDGIGTSRELSLSWEGRHVSQTVDMVVAQRAEVFVGNGFSSLTSNIVMLRMHNPKLDPRNIRFW</sequence>
<reference evidence="2" key="1">
    <citation type="submission" date="2020-05" db="EMBL/GenBank/DDBJ databases">
        <title>Mycena genomes resolve the evolution of fungal bioluminescence.</title>
        <authorList>
            <person name="Tsai I.J."/>
        </authorList>
    </citation>
    <scope>NUCLEOTIDE SEQUENCE</scope>
    <source>
        <strain evidence="2">171206Taipei</strain>
    </source>
</reference>
<keyword evidence="3" id="KW-1185">Reference proteome</keyword>
<feature type="transmembrane region" description="Helical" evidence="1">
    <location>
        <begin position="16"/>
        <end position="36"/>
    </location>
</feature>
<dbReference type="AlphaFoldDB" id="A0A8H6T3K5"/>
<accession>A0A8H6T3K5</accession>
<proteinExistence type="predicted"/>
<keyword evidence="1" id="KW-0812">Transmembrane</keyword>
<dbReference type="Proteomes" id="UP000636479">
    <property type="component" value="Unassembled WGS sequence"/>
</dbReference>
<evidence type="ECO:0000313" key="3">
    <source>
        <dbReference type="Proteomes" id="UP000636479"/>
    </source>
</evidence>
<keyword evidence="1" id="KW-0472">Membrane</keyword>
<evidence type="ECO:0000313" key="2">
    <source>
        <dbReference type="EMBL" id="KAF7309252.1"/>
    </source>
</evidence>
<dbReference type="EMBL" id="JACAZF010000003">
    <property type="protein sequence ID" value="KAF7309252.1"/>
    <property type="molecule type" value="Genomic_DNA"/>
</dbReference>
<dbReference type="Gene3D" id="3.40.50.11350">
    <property type="match status" value="1"/>
</dbReference>
<dbReference type="RefSeq" id="XP_037222702.1">
    <property type="nucleotide sequence ID" value="XM_037359817.1"/>
</dbReference>
<name>A0A8H6T3K5_9AGAR</name>
<keyword evidence="1" id="KW-1133">Transmembrane helix</keyword>
<comment type="caution">
    <text evidence="2">The sequence shown here is derived from an EMBL/GenBank/DDBJ whole genome shotgun (WGS) entry which is preliminary data.</text>
</comment>
<protein>
    <submittedName>
        <fullName evidence="2">Uncharacterized protein</fullName>
    </submittedName>
</protein>
<dbReference type="OrthoDB" id="2559662at2759"/>
<evidence type="ECO:0000256" key="1">
    <source>
        <dbReference type="SAM" id="Phobius"/>
    </source>
</evidence>
<organism evidence="2 3">
    <name type="scientific">Mycena indigotica</name>
    <dbReference type="NCBI Taxonomy" id="2126181"/>
    <lineage>
        <taxon>Eukaryota</taxon>
        <taxon>Fungi</taxon>
        <taxon>Dikarya</taxon>
        <taxon>Basidiomycota</taxon>
        <taxon>Agaricomycotina</taxon>
        <taxon>Agaricomycetes</taxon>
        <taxon>Agaricomycetidae</taxon>
        <taxon>Agaricales</taxon>
        <taxon>Marasmiineae</taxon>
        <taxon>Mycenaceae</taxon>
        <taxon>Mycena</taxon>
    </lineage>
</organism>